<dbReference type="InterPro" id="IPR000425">
    <property type="entry name" value="MIP"/>
</dbReference>
<evidence type="ECO:0000256" key="4">
    <source>
        <dbReference type="ARBA" id="ARBA00022475"/>
    </source>
</evidence>
<dbReference type="PROSITE" id="PS00221">
    <property type="entry name" value="MIP"/>
    <property type="match status" value="1"/>
</dbReference>
<dbReference type="InterPro" id="IPR023271">
    <property type="entry name" value="Aquaporin-like"/>
</dbReference>
<evidence type="ECO:0000256" key="9">
    <source>
        <dbReference type="SAM" id="Phobius"/>
    </source>
</evidence>
<feature type="transmembrane region" description="Helical" evidence="9">
    <location>
        <begin position="123"/>
        <end position="146"/>
    </location>
</feature>
<dbReference type="Pfam" id="PF00230">
    <property type="entry name" value="MIP"/>
    <property type="match status" value="1"/>
</dbReference>
<name>A0A7M1XJ77_9SPIR</name>
<accession>A0A7M1XJ77</accession>
<evidence type="ECO:0000256" key="3">
    <source>
        <dbReference type="ARBA" id="ARBA00022448"/>
    </source>
</evidence>
<dbReference type="GO" id="GO:0005886">
    <property type="term" value="C:plasma membrane"/>
    <property type="evidence" value="ECO:0007669"/>
    <property type="project" value="UniProtKB-SubCell"/>
</dbReference>
<dbReference type="PANTHER" id="PTHR19139">
    <property type="entry name" value="AQUAPORIN TRANSPORTER"/>
    <property type="match status" value="1"/>
</dbReference>
<dbReference type="GO" id="GO:0015250">
    <property type="term" value="F:water channel activity"/>
    <property type="evidence" value="ECO:0007669"/>
    <property type="project" value="TreeGrafter"/>
</dbReference>
<evidence type="ECO:0000313" key="10">
    <source>
        <dbReference type="EMBL" id="QOS39210.1"/>
    </source>
</evidence>
<proteinExistence type="inferred from homology"/>
<feature type="transmembrane region" description="Helical" evidence="9">
    <location>
        <begin position="9"/>
        <end position="27"/>
    </location>
</feature>
<reference evidence="10 11" key="1">
    <citation type="submission" date="2018-08" db="EMBL/GenBank/DDBJ databases">
        <title>The first complete genome of Treponema rectale (CHPAT), a commensal spirochete of the bovine rectum.</title>
        <authorList>
            <person name="Staton G.J."/>
            <person name="Clegg S.R."/>
            <person name="Carter S.D."/>
            <person name="Radford A.D."/>
            <person name="Darby A."/>
            <person name="Hall N."/>
            <person name="Birtles R.J."/>
            <person name="Evans N.J."/>
        </authorList>
    </citation>
    <scope>NUCLEOTIDE SEQUENCE [LARGE SCALE GENOMIC DNA]</scope>
    <source>
        <strain evidence="10 11">CHPA</strain>
    </source>
</reference>
<sequence length="239" mass="24955">MVDSIKKYLAEFVATFILVVVGCGTAVSSGGDIVATCLAFGISIVILAYTVGRISGGHANPAVSLAMAVSGKLSWKDFLFYVLAQFAGAMVGSLLLGLFFWGYKATGANSLTNVALLMGEHEITFATALVGMAIEIVLTFLFIFAIFGFTCEEKLSNIAGLLIGIVLTGVHFLGFNLTGVSVNPARAFSALICSLFGGADAGNAFLAMFACVVGPFIGAVLAAFCWMFFFGKKETKAAE</sequence>
<dbReference type="KEGG" id="trc:DYE49_01565"/>
<comment type="similarity">
    <text evidence="2 8">Belongs to the MIP/aquaporin (TC 1.A.8) family.</text>
</comment>
<feature type="transmembrane region" description="Helical" evidence="9">
    <location>
        <begin position="158"/>
        <end position="177"/>
    </location>
</feature>
<keyword evidence="7 9" id="KW-0472">Membrane</keyword>
<evidence type="ECO:0000256" key="6">
    <source>
        <dbReference type="ARBA" id="ARBA00022989"/>
    </source>
</evidence>
<dbReference type="PROSITE" id="PS51257">
    <property type="entry name" value="PROKAR_LIPOPROTEIN"/>
    <property type="match status" value="1"/>
</dbReference>
<keyword evidence="4" id="KW-1003">Cell membrane</keyword>
<feature type="transmembrane region" description="Helical" evidence="9">
    <location>
        <begin position="78"/>
        <end position="103"/>
    </location>
</feature>
<evidence type="ECO:0000256" key="2">
    <source>
        <dbReference type="ARBA" id="ARBA00006175"/>
    </source>
</evidence>
<keyword evidence="5 8" id="KW-0812">Transmembrane</keyword>
<comment type="subcellular location">
    <subcellularLocation>
        <location evidence="1">Cell membrane</location>
        <topology evidence="1">Multi-pass membrane protein</topology>
    </subcellularLocation>
</comment>
<keyword evidence="3 8" id="KW-0813">Transport</keyword>
<dbReference type="Proteomes" id="UP000593591">
    <property type="component" value="Chromosome"/>
</dbReference>
<dbReference type="PRINTS" id="PR00783">
    <property type="entry name" value="MINTRINSICP"/>
</dbReference>
<dbReference type="Gene3D" id="1.20.1080.10">
    <property type="entry name" value="Glycerol uptake facilitator protein"/>
    <property type="match status" value="1"/>
</dbReference>
<feature type="transmembrane region" description="Helical" evidence="9">
    <location>
        <begin position="33"/>
        <end position="51"/>
    </location>
</feature>
<dbReference type="AlphaFoldDB" id="A0A7M1XJ77"/>
<feature type="transmembrane region" description="Helical" evidence="9">
    <location>
        <begin position="204"/>
        <end position="229"/>
    </location>
</feature>
<protein>
    <submittedName>
        <fullName evidence="10">Aquaporin family protein</fullName>
    </submittedName>
</protein>
<evidence type="ECO:0000256" key="1">
    <source>
        <dbReference type="ARBA" id="ARBA00004651"/>
    </source>
</evidence>
<evidence type="ECO:0000256" key="7">
    <source>
        <dbReference type="ARBA" id="ARBA00023136"/>
    </source>
</evidence>
<dbReference type="SUPFAM" id="SSF81338">
    <property type="entry name" value="Aquaporin-like"/>
    <property type="match status" value="1"/>
</dbReference>
<dbReference type="EMBL" id="CP031517">
    <property type="protein sequence ID" value="QOS39210.1"/>
    <property type="molecule type" value="Genomic_DNA"/>
</dbReference>
<dbReference type="PANTHER" id="PTHR19139:SF199">
    <property type="entry name" value="MIP17260P"/>
    <property type="match status" value="1"/>
</dbReference>
<evidence type="ECO:0000256" key="8">
    <source>
        <dbReference type="RuleBase" id="RU000477"/>
    </source>
</evidence>
<dbReference type="InterPro" id="IPR034294">
    <property type="entry name" value="Aquaporin_transptr"/>
</dbReference>
<organism evidence="10 11">
    <name type="scientific">Treponema rectale</name>
    <dbReference type="NCBI Taxonomy" id="744512"/>
    <lineage>
        <taxon>Bacteria</taxon>
        <taxon>Pseudomonadati</taxon>
        <taxon>Spirochaetota</taxon>
        <taxon>Spirochaetia</taxon>
        <taxon>Spirochaetales</taxon>
        <taxon>Treponemataceae</taxon>
        <taxon>Treponema</taxon>
    </lineage>
</organism>
<evidence type="ECO:0000313" key="11">
    <source>
        <dbReference type="Proteomes" id="UP000593591"/>
    </source>
</evidence>
<evidence type="ECO:0000256" key="5">
    <source>
        <dbReference type="ARBA" id="ARBA00022692"/>
    </source>
</evidence>
<keyword evidence="6 9" id="KW-1133">Transmembrane helix</keyword>
<gene>
    <name evidence="10" type="ORF">DYE49_01565</name>
</gene>
<dbReference type="InterPro" id="IPR022357">
    <property type="entry name" value="MIP_CS"/>
</dbReference>